<proteinExistence type="predicted"/>
<name>A0ACC3BKK4_PYRYE</name>
<evidence type="ECO:0000313" key="1">
    <source>
        <dbReference type="EMBL" id="KAK1858148.1"/>
    </source>
</evidence>
<evidence type="ECO:0000313" key="2">
    <source>
        <dbReference type="Proteomes" id="UP000798662"/>
    </source>
</evidence>
<protein>
    <submittedName>
        <fullName evidence="1">Uncharacterized protein</fullName>
    </submittedName>
</protein>
<accession>A0ACC3BKK4</accession>
<reference evidence="1" key="1">
    <citation type="submission" date="2019-11" db="EMBL/GenBank/DDBJ databases">
        <title>Nori genome reveals adaptations in red seaweeds to the harsh intertidal environment.</title>
        <authorList>
            <person name="Wang D."/>
            <person name="Mao Y."/>
        </authorList>
    </citation>
    <scope>NUCLEOTIDE SEQUENCE</scope>
    <source>
        <tissue evidence="1">Gametophyte</tissue>
    </source>
</reference>
<dbReference type="EMBL" id="CM020618">
    <property type="protein sequence ID" value="KAK1858148.1"/>
    <property type="molecule type" value="Genomic_DNA"/>
</dbReference>
<comment type="caution">
    <text evidence="1">The sequence shown here is derived from an EMBL/GenBank/DDBJ whole genome shotgun (WGS) entry which is preliminary data.</text>
</comment>
<gene>
    <name evidence="1" type="ORF">I4F81_000760</name>
</gene>
<organism evidence="1 2">
    <name type="scientific">Pyropia yezoensis</name>
    <name type="common">Susabi-nori</name>
    <name type="synonym">Porphyra yezoensis</name>
    <dbReference type="NCBI Taxonomy" id="2788"/>
    <lineage>
        <taxon>Eukaryota</taxon>
        <taxon>Rhodophyta</taxon>
        <taxon>Bangiophyceae</taxon>
        <taxon>Bangiales</taxon>
        <taxon>Bangiaceae</taxon>
        <taxon>Pyropia</taxon>
    </lineage>
</organism>
<dbReference type="Proteomes" id="UP000798662">
    <property type="component" value="Chromosome 1"/>
</dbReference>
<keyword evidence="2" id="KW-1185">Reference proteome</keyword>
<sequence length="287" mass="29621">MEAGGSPLGAAAPTPCAGSALQGAPAPPPLAGRARQGAPGPAAAVPQCRARRRRRRRPKCDSRGGRHAAARPVGTMRSRRVRWVGGAPVGVRAGRCGGGSPEWGPDRSSQAVGDLALDGTCRFTDPCDGQQFNVRPSFIFANSCGDEYIAERGCGVTAWALQPTPPPFVETHFDTVVPPGSATCAFVDKCSGGVIRTQQRQVFTDTCGVSYLVGHHCRVSLVPTVTASVGTPRLTALPPPTFTVGTPTLTAVPPPTFTVGTPTLTALSRREAKAKAAAAAKAASNTY</sequence>